<protein>
    <submittedName>
        <fullName evidence="2">Uncharacterized protein</fullName>
    </submittedName>
</protein>
<dbReference type="RefSeq" id="WP_088603106.1">
    <property type="nucleotide sequence ID" value="NZ_NJIH01000004.1"/>
</dbReference>
<feature type="compositionally biased region" description="Low complexity" evidence="1">
    <location>
        <begin position="32"/>
        <end position="67"/>
    </location>
</feature>
<feature type="compositionally biased region" description="Low complexity" evidence="1">
    <location>
        <begin position="7"/>
        <end position="22"/>
    </location>
</feature>
<dbReference type="EMBL" id="NJIH01000004">
    <property type="protein sequence ID" value="OWT62018.1"/>
    <property type="molecule type" value="Genomic_DNA"/>
</dbReference>
<evidence type="ECO:0000313" key="3">
    <source>
        <dbReference type="Proteomes" id="UP000214603"/>
    </source>
</evidence>
<gene>
    <name evidence="2" type="ORF">CEY11_09435</name>
</gene>
<accession>A0A225MLC3</accession>
<keyword evidence="3" id="KW-1185">Reference proteome</keyword>
<feature type="region of interest" description="Disordered" evidence="1">
    <location>
        <begin position="1"/>
        <end position="76"/>
    </location>
</feature>
<name>A0A225MLC3_9BURK</name>
<evidence type="ECO:0000313" key="2">
    <source>
        <dbReference type="EMBL" id="OWT62018.1"/>
    </source>
</evidence>
<organism evidence="2 3">
    <name type="scientific">Candidimonas nitroreducens</name>
    <dbReference type="NCBI Taxonomy" id="683354"/>
    <lineage>
        <taxon>Bacteria</taxon>
        <taxon>Pseudomonadati</taxon>
        <taxon>Pseudomonadota</taxon>
        <taxon>Betaproteobacteria</taxon>
        <taxon>Burkholderiales</taxon>
        <taxon>Alcaligenaceae</taxon>
        <taxon>Candidimonas</taxon>
    </lineage>
</organism>
<dbReference type="AlphaFoldDB" id="A0A225MLC3"/>
<reference evidence="3" key="1">
    <citation type="submission" date="2017-06" db="EMBL/GenBank/DDBJ databases">
        <title>Herbaspirillum phytohormonus sp. nov., isolated from the root nodule of Robinia pseudoacacia in lead-zinc mine.</title>
        <authorList>
            <person name="Fan M."/>
            <person name="Lin Y."/>
        </authorList>
    </citation>
    <scope>NUCLEOTIDE SEQUENCE [LARGE SCALE GENOMIC DNA]</scope>
    <source>
        <strain evidence="3">SC-089</strain>
    </source>
</reference>
<evidence type="ECO:0000256" key="1">
    <source>
        <dbReference type="SAM" id="MobiDB-lite"/>
    </source>
</evidence>
<proteinExistence type="predicted"/>
<comment type="caution">
    <text evidence="2">The sequence shown here is derived from an EMBL/GenBank/DDBJ whole genome shotgun (WGS) entry which is preliminary data.</text>
</comment>
<sequence length="126" mass="12913">MTDETQDAAQQTAAVQGADTATPAIDASATQADDPNGAASNAAAPSTGAPTASAEAAPSTAGASPSDGNSDDESLTFEERVEKRFVELEHFLLKLPRSIMHALHGGSGTPEEVAQRATQHLLDKNQ</sequence>
<feature type="region of interest" description="Disordered" evidence="1">
    <location>
        <begin position="101"/>
        <end position="126"/>
    </location>
</feature>
<dbReference type="Proteomes" id="UP000214603">
    <property type="component" value="Unassembled WGS sequence"/>
</dbReference>